<keyword evidence="1" id="KW-1133">Transmembrane helix</keyword>
<sequence length="90" mass="10212">MRWTSLVAIYFLFVVASAFIMLPFGVKTDEEVGNELVPGQARSAPHRFRLGRHLLRAAVLAAVLTALYDLNYIYGWITPDDLDLYRRIVG</sequence>
<gene>
    <name evidence="2" type="ORF">LZ519_01330</name>
</gene>
<feature type="transmembrane region" description="Helical" evidence="1">
    <location>
        <begin position="54"/>
        <end position="77"/>
    </location>
</feature>
<keyword evidence="1" id="KW-0472">Membrane</keyword>
<feature type="transmembrane region" description="Helical" evidence="1">
    <location>
        <begin position="6"/>
        <end position="26"/>
    </location>
</feature>
<dbReference type="Pfam" id="PF07330">
    <property type="entry name" value="DUF1467"/>
    <property type="match status" value="1"/>
</dbReference>
<dbReference type="Proteomes" id="UP001165343">
    <property type="component" value="Unassembled WGS sequence"/>
</dbReference>
<dbReference type="RefSeq" id="WP_249866944.1">
    <property type="nucleotide sequence ID" value="NZ_JAMGBC010000001.1"/>
</dbReference>
<name>A0ABT0RCJ8_9SPHN</name>
<dbReference type="InterPro" id="IPR009935">
    <property type="entry name" value="DUF1467"/>
</dbReference>
<evidence type="ECO:0000313" key="2">
    <source>
        <dbReference type="EMBL" id="MCL6677964.1"/>
    </source>
</evidence>
<dbReference type="EMBL" id="JAMGBC010000001">
    <property type="protein sequence ID" value="MCL6677964.1"/>
    <property type="molecule type" value="Genomic_DNA"/>
</dbReference>
<keyword evidence="3" id="KW-1185">Reference proteome</keyword>
<comment type="caution">
    <text evidence="2">The sequence shown here is derived from an EMBL/GenBank/DDBJ whole genome shotgun (WGS) entry which is preliminary data.</text>
</comment>
<evidence type="ECO:0000256" key="1">
    <source>
        <dbReference type="SAM" id="Phobius"/>
    </source>
</evidence>
<organism evidence="2 3">
    <name type="scientific">Sphingomonas anseongensis</name>
    <dbReference type="NCBI Taxonomy" id="2908207"/>
    <lineage>
        <taxon>Bacteria</taxon>
        <taxon>Pseudomonadati</taxon>
        <taxon>Pseudomonadota</taxon>
        <taxon>Alphaproteobacteria</taxon>
        <taxon>Sphingomonadales</taxon>
        <taxon>Sphingomonadaceae</taxon>
        <taxon>Sphingomonas</taxon>
    </lineage>
</organism>
<protein>
    <submittedName>
        <fullName evidence="2">DUF1467 family protein</fullName>
    </submittedName>
</protein>
<evidence type="ECO:0000313" key="3">
    <source>
        <dbReference type="Proteomes" id="UP001165343"/>
    </source>
</evidence>
<proteinExistence type="predicted"/>
<keyword evidence="1" id="KW-0812">Transmembrane</keyword>
<accession>A0ABT0RCJ8</accession>
<reference evidence="2" key="1">
    <citation type="submission" date="2022-05" db="EMBL/GenBank/DDBJ databases">
        <authorList>
            <person name="Jo J.-H."/>
            <person name="Im W.-T."/>
        </authorList>
    </citation>
    <scope>NUCLEOTIDE SEQUENCE</scope>
    <source>
        <strain evidence="2">RG327</strain>
    </source>
</reference>